<keyword evidence="2" id="KW-1185">Reference proteome</keyword>
<reference evidence="1 2" key="1">
    <citation type="journal article" date="2021" name="ISME J.">
        <title>Genomic evolution of the class Acidithiobacillia: deep-branching Proteobacteria living in extreme acidic conditions.</title>
        <authorList>
            <person name="Moya-Beltran A."/>
            <person name="Beard S."/>
            <person name="Rojas-Villalobos C."/>
            <person name="Issotta F."/>
            <person name="Gallardo Y."/>
            <person name="Ulloa R."/>
            <person name="Giaveno A."/>
            <person name="Degli Esposti M."/>
            <person name="Johnson D.B."/>
            <person name="Quatrini R."/>
        </authorList>
    </citation>
    <scope>NUCLEOTIDE SEQUENCE [LARGE SCALE GENOMIC DNA]</scope>
    <source>
        <strain evidence="1 2">CF3</strain>
    </source>
</reference>
<sequence length="151" mass="17129">MIAQRSPVDFDPVAVQAAVHLDAGLCHRWRREWGLLMDLAVWGELRSTQIGLPGKLRKRVLEFGERLRSYGSDRSWIPHPREQIKNALSTSLQTRESLEKVSEIAGQFSNGADIAAFRTVWEALSAALMADMAAREELLVRLLNQQYQEEV</sequence>
<protein>
    <submittedName>
        <fullName evidence="1">Uncharacterized protein</fullName>
    </submittedName>
</protein>
<proteinExistence type="predicted"/>
<name>A0ACD5IGL0_9PROT</name>
<dbReference type="Proteomes" id="UP001196097">
    <property type="component" value="Chromosome"/>
</dbReference>
<dbReference type="EMBL" id="CP130946">
    <property type="protein sequence ID" value="XRP72721.1"/>
    <property type="molecule type" value="Genomic_DNA"/>
</dbReference>
<evidence type="ECO:0000313" key="1">
    <source>
        <dbReference type="EMBL" id="XRP72721.1"/>
    </source>
</evidence>
<evidence type="ECO:0000313" key="2">
    <source>
        <dbReference type="Proteomes" id="UP001196097"/>
    </source>
</evidence>
<organism evidence="1 2">
    <name type="scientific">Acidithiobacillus ferruginosus</name>
    <dbReference type="NCBI Taxonomy" id="3063951"/>
    <lineage>
        <taxon>Bacteria</taxon>
        <taxon>Pseudomonadati</taxon>
        <taxon>Pseudomonadota</taxon>
        <taxon>Acidithiobacillia</taxon>
        <taxon>Acidithiobacillales</taxon>
        <taxon>Acidithiobacillaceae</taxon>
        <taxon>Acidithiobacillus</taxon>
    </lineage>
</organism>
<accession>A0ACD5IGL0</accession>
<gene>
    <name evidence="1" type="ORF">HF292_013125</name>
</gene>